<evidence type="ECO:0000313" key="5">
    <source>
        <dbReference type="Proteomes" id="UP000249782"/>
    </source>
</evidence>
<reference evidence="4 5" key="1">
    <citation type="submission" date="2018-06" db="EMBL/GenBank/DDBJ databases">
        <title>Draft genome sequence of hyperthermophilic methanogen Methanothermobacter tenebrarum sp. MCM-B 1447.</title>
        <authorList>
            <person name="Pore S.D."/>
            <person name="Dagar S."/>
            <person name="Dhakephalkar P.K."/>
        </authorList>
    </citation>
    <scope>NUCLEOTIDE SEQUENCE [LARGE SCALE GENOMIC DNA]</scope>
    <source>
        <strain evidence="4 5">MCM B 1447</strain>
    </source>
</reference>
<dbReference type="InterPro" id="IPR021133">
    <property type="entry name" value="HEAT_type_2"/>
</dbReference>
<protein>
    <recommendedName>
        <fullName evidence="3">DZANK-type domain-containing protein</fullName>
    </recommendedName>
</protein>
<evidence type="ECO:0000256" key="2">
    <source>
        <dbReference type="SAM" id="Phobius"/>
    </source>
</evidence>
<dbReference type="EMBL" id="QLOE01000004">
    <property type="protein sequence ID" value="RAO79226.1"/>
    <property type="molecule type" value="Genomic_DNA"/>
</dbReference>
<keyword evidence="2" id="KW-0472">Membrane</keyword>
<dbReference type="SUPFAM" id="SSF48371">
    <property type="entry name" value="ARM repeat"/>
    <property type="match status" value="1"/>
</dbReference>
<dbReference type="InterPro" id="IPR025874">
    <property type="entry name" value="DZR"/>
</dbReference>
<keyword evidence="2" id="KW-1133">Transmembrane helix</keyword>
<feature type="transmembrane region" description="Helical" evidence="2">
    <location>
        <begin position="235"/>
        <end position="264"/>
    </location>
</feature>
<dbReference type="RefSeq" id="WP_112093914.1">
    <property type="nucleotide sequence ID" value="NZ_QLOE01000004.1"/>
</dbReference>
<dbReference type="Pfam" id="PF13646">
    <property type="entry name" value="HEAT_2"/>
    <property type="match status" value="2"/>
</dbReference>
<feature type="domain" description="DZANK-type" evidence="3">
    <location>
        <begin position="326"/>
        <end position="371"/>
    </location>
</feature>
<dbReference type="AlphaFoldDB" id="A0A328PHT3"/>
<dbReference type="OrthoDB" id="10495at2157"/>
<dbReference type="Gene3D" id="1.25.10.10">
    <property type="entry name" value="Leucine-rich Repeat Variant"/>
    <property type="match status" value="2"/>
</dbReference>
<keyword evidence="5" id="KW-1185">Reference proteome</keyword>
<evidence type="ECO:0000256" key="1">
    <source>
        <dbReference type="ARBA" id="ARBA00045876"/>
    </source>
</evidence>
<dbReference type="PROSITE" id="PS50077">
    <property type="entry name" value="HEAT_REPEAT"/>
    <property type="match status" value="1"/>
</dbReference>
<feature type="transmembrane region" description="Helical" evidence="2">
    <location>
        <begin position="192"/>
        <end position="215"/>
    </location>
</feature>
<proteinExistence type="predicted"/>
<dbReference type="SMART" id="SM00185">
    <property type="entry name" value="ARM"/>
    <property type="match status" value="2"/>
</dbReference>
<dbReference type="InterPro" id="IPR016024">
    <property type="entry name" value="ARM-type_fold"/>
</dbReference>
<sequence length="598" mass="68626">MRSGAHKRIAAYIGHICGLDTQEMKRGSIYPDKVATSLYRSNNPYRIDLGYPHHKDTVKRLRNLILQLRKDRIKGRIDPFYLGVLTHFIADKWCYPSDRGDLHQEFEKRLEDVKIDSKWAHVGIMDASILDTIPYNYPFRDGREPSESEAMKGAFQESLTAVKSIISDIYPPQEYYDYYIESKKSIKENSTLYWLLTYLHPLFLLTFILQIDILAENDPVKRYIKIKERSAITNLFLGIFGCIIALGSPIFWLSILPLIGYFIAQKIKINDKLIKNIDWYTWNYPTTHTIKYTWNYPTTHTIKYTWNYPTTHTIKESIASERLKICPKCGYKNLEDAIFCQNCGTKLKSQRTCPECGTPNTQNAKFCQNCGKKLEINRKEIKVSNENTNLKTRQALKTLTNSLKDKDWRVRFRAAWALGELNDPRAFEPLIEALKDKNEKVRKAAFAALENLEKINPEWRDTEEAKRAVTKNIEALKDEEGLVRGSAAQALRMLKDPRAVEPLIETLKDKNLSVRFAAAAALGELGDPRAVELLIEALKDKDLRVRFEAALALGVSEDPRAVGPLIEAALKDEEGLVRAAAAWALRRMDPEGKVFKFI</sequence>
<comment type="caution">
    <text evidence="4">The sequence shown here is derived from an EMBL/GenBank/DDBJ whole genome shotgun (WGS) entry which is preliminary data.</text>
</comment>
<evidence type="ECO:0000259" key="3">
    <source>
        <dbReference type="Pfam" id="PF12773"/>
    </source>
</evidence>
<dbReference type="Pfam" id="PF03130">
    <property type="entry name" value="HEAT_PBS"/>
    <property type="match status" value="1"/>
</dbReference>
<dbReference type="InterPro" id="IPR000225">
    <property type="entry name" value="Armadillo"/>
</dbReference>
<organism evidence="4 5">
    <name type="scientific">Methanothermobacter tenebrarum</name>
    <dbReference type="NCBI Taxonomy" id="680118"/>
    <lineage>
        <taxon>Archaea</taxon>
        <taxon>Methanobacteriati</taxon>
        <taxon>Methanobacteriota</taxon>
        <taxon>Methanomada group</taxon>
        <taxon>Methanobacteria</taxon>
        <taxon>Methanobacteriales</taxon>
        <taxon>Methanobacteriaceae</taxon>
        <taxon>Methanothermobacter</taxon>
    </lineage>
</organism>
<dbReference type="PANTHER" id="PTHR12697">
    <property type="entry name" value="PBS LYASE HEAT-LIKE PROTEIN"/>
    <property type="match status" value="1"/>
</dbReference>
<gene>
    <name evidence="4" type="ORF">DPC56_04725</name>
</gene>
<dbReference type="SMART" id="SM00567">
    <property type="entry name" value="EZ_HEAT"/>
    <property type="match status" value="5"/>
</dbReference>
<name>A0A328PHT3_9EURY</name>
<dbReference type="PANTHER" id="PTHR12697:SF5">
    <property type="entry name" value="DEOXYHYPUSINE HYDROXYLASE"/>
    <property type="match status" value="1"/>
</dbReference>
<keyword evidence="2" id="KW-0812">Transmembrane</keyword>
<dbReference type="GO" id="GO:0016491">
    <property type="term" value="F:oxidoreductase activity"/>
    <property type="evidence" value="ECO:0007669"/>
    <property type="project" value="TreeGrafter"/>
</dbReference>
<evidence type="ECO:0000313" key="4">
    <source>
        <dbReference type="EMBL" id="RAO79226.1"/>
    </source>
</evidence>
<dbReference type="InterPro" id="IPR004155">
    <property type="entry name" value="PBS_lyase_HEAT"/>
</dbReference>
<dbReference type="Proteomes" id="UP000249782">
    <property type="component" value="Unassembled WGS sequence"/>
</dbReference>
<dbReference type="InterPro" id="IPR011989">
    <property type="entry name" value="ARM-like"/>
</dbReference>
<dbReference type="Pfam" id="PF12773">
    <property type="entry name" value="DZR"/>
    <property type="match status" value="1"/>
</dbReference>
<comment type="function">
    <text evidence="1">Catalyzes the hydroxylation of the N(6)-(4-aminobutyl)-L-lysine intermediate produced by deoxyhypusine synthase/DHPS on a critical lysine of the eukaryotic translation initiation factor 5A/eIF-5A. This is the second step of the post-translational modification of that lysine into an unusual amino acid residue named hypusine. Hypusination is unique to mature eIF-5A factor and is essential for its function.</text>
</comment>
<accession>A0A328PHT3</accession>